<feature type="region of interest" description="Disordered" evidence="1">
    <location>
        <begin position="1"/>
        <end position="40"/>
    </location>
</feature>
<evidence type="ECO:0000256" key="1">
    <source>
        <dbReference type="SAM" id="MobiDB-lite"/>
    </source>
</evidence>
<feature type="compositionally biased region" description="Low complexity" evidence="1">
    <location>
        <begin position="15"/>
        <end position="32"/>
    </location>
</feature>
<dbReference type="EMBL" id="CADCTR010000951">
    <property type="protein sequence ID" value="CAA9273743.1"/>
    <property type="molecule type" value="Genomic_DNA"/>
</dbReference>
<gene>
    <name evidence="2" type="ORF">AVDCRST_MAG93-2771</name>
</gene>
<dbReference type="AlphaFoldDB" id="A0A6J4JBK3"/>
<feature type="non-terminal residue" evidence="2">
    <location>
        <position position="40"/>
    </location>
</feature>
<protein>
    <submittedName>
        <fullName evidence="2">Uncharacterized protein</fullName>
    </submittedName>
</protein>
<reference evidence="2" key="1">
    <citation type="submission" date="2020-02" db="EMBL/GenBank/DDBJ databases">
        <authorList>
            <person name="Meier V. D."/>
        </authorList>
    </citation>
    <scope>NUCLEOTIDE SEQUENCE</scope>
    <source>
        <strain evidence="2">AVDCRST_MAG93</strain>
    </source>
</reference>
<proteinExistence type="predicted"/>
<accession>A0A6J4JBK3</accession>
<evidence type="ECO:0000313" key="2">
    <source>
        <dbReference type="EMBL" id="CAA9273743.1"/>
    </source>
</evidence>
<organism evidence="2">
    <name type="scientific">uncultured Chloroflexia bacterium</name>
    <dbReference type="NCBI Taxonomy" id="1672391"/>
    <lineage>
        <taxon>Bacteria</taxon>
        <taxon>Bacillati</taxon>
        <taxon>Chloroflexota</taxon>
        <taxon>Chloroflexia</taxon>
        <taxon>environmental samples</taxon>
    </lineage>
</organism>
<name>A0A6J4JBK3_9CHLR</name>
<sequence length="40" mass="4172">AEVDASDCYRHRTTGSRAGRSSSGRKGARSGTPPEGHSNL</sequence>
<feature type="non-terminal residue" evidence="2">
    <location>
        <position position="1"/>
    </location>
</feature>